<comment type="caution">
    <text evidence="1">The sequence shown here is derived from an EMBL/GenBank/DDBJ whole genome shotgun (WGS) entry which is preliminary data.</text>
</comment>
<evidence type="ECO:0000313" key="1">
    <source>
        <dbReference type="EMBL" id="KHN77054.1"/>
    </source>
</evidence>
<keyword evidence="2" id="KW-1185">Reference proteome</keyword>
<dbReference type="AlphaFoldDB" id="A0A0B2V6C2"/>
<dbReference type="EMBL" id="JPKZ01002385">
    <property type="protein sequence ID" value="KHN77054.1"/>
    <property type="molecule type" value="Genomic_DNA"/>
</dbReference>
<organism evidence="1 2">
    <name type="scientific">Toxocara canis</name>
    <name type="common">Canine roundworm</name>
    <dbReference type="NCBI Taxonomy" id="6265"/>
    <lineage>
        <taxon>Eukaryota</taxon>
        <taxon>Metazoa</taxon>
        <taxon>Ecdysozoa</taxon>
        <taxon>Nematoda</taxon>
        <taxon>Chromadorea</taxon>
        <taxon>Rhabditida</taxon>
        <taxon>Spirurina</taxon>
        <taxon>Ascaridomorpha</taxon>
        <taxon>Ascaridoidea</taxon>
        <taxon>Toxocaridae</taxon>
        <taxon>Toxocara</taxon>
    </lineage>
</organism>
<evidence type="ECO:0000313" key="2">
    <source>
        <dbReference type="Proteomes" id="UP000031036"/>
    </source>
</evidence>
<reference evidence="1 2" key="1">
    <citation type="submission" date="2014-11" db="EMBL/GenBank/DDBJ databases">
        <title>Genetic blueprint of the zoonotic pathogen Toxocara canis.</title>
        <authorList>
            <person name="Zhu X.-Q."/>
            <person name="Korhonen P.K."/>
            <person name="Cai H."/>
            <person name="Young N.D."/>
            <person name="Nejsum P."/>
            <person name="von Samson-Himmelstjerna G."/>
            <person name="Boag P.R."/>
            <person name="Tan P."/>
            <person name="Li Q."/>
            <person name="Min J."/>
            <person name="Yang Y."/>
            <person name="Wang X."/>
            <person name="Fang X."/>
            <person name="Hall R.S."/>
            <person name="Hofmann A."/>
            <person name="Sternberg P.W."/>
            <person name="Jex A.R."/>
            <person name="Gasser R.B."/>
        </authorList>
    </citation>
    <scope>NUCLEOTIDE SEQUENCE [LARGE SCALE GENOMIC DNA]</scope>
    <source>
        <strain evidence="1">PN_DK_2014</strain>
    </source>
</reference>
<sequence>MDNVEHPRQRRSEKRSISTCHQIMSQKTASMSRLLDDGTLPITFSRSALRIRLATSDRREFLCYSFALPSRMARERRSATSIHNGKSISDTIQYGNFLRSRKIYLIPRRQKVLTQDFNKNDIFGI</sequence>
<name>A0A0B2V6C2_TOXCA</name>
<dbReference type="Proteomes" id="UP000031036">
    <property type="component" value="Unassembled WGS sequence"/>
</dbReference>
<gene>
    <name evidence="1" type="ORF">Tcan_10494</name>
</gene>
<proteinExistence type="predicted"/>
<accession>A0A0B2V6C2</accession>
<protein>
    <submittedName>
        <fullName evidence="1">Uncharacterized protein</fullName>
    </submittedName>
</protein>